<sequence length="40" mass="4948">MKERRKEKFSRVSESLKKEFKEIQHSRMLNVDKDKQRPIS</sequence>
<gene>
    <name evidence="1" type="ORF">S12H4_23730</name>
</gene>
<accession>X1QX06</accession>
<dbReference type="EMBL" id="BARW01012676">
    <property type="protein sequence ID" value="GAI73077.1"/>
    <property type="molecule type" value="Genomic_DNA"/>
</dbReference>
<dbReference type="AlphaFoldDB" id="X1QX06"/>
<feature type="non-terminal residue" evidence="1">
    <location>
        <position position="40"/>
    </location>
</feature>
<organism evidence="1">
    <name type="scientific">marine sediment metagenome</name>
    <dbReference type="NCBI Taxonomy" id="412755"/>
    <lineage>
        <taxon>unclassified sequences</taxon>
        <taxon>metagenomes</taxon>
        <taxon>ecological metagenomes</taxon>
    </lineage>
</organism>
<proteinExistence type="predicted"/>
<comment type="caution">
    <text evidence="1">The sequence shown here is derived from an EMBL/GenBank/DDBJ whole genome shotgun (WGS) entry which is preliminary data.</text>
</comment>
<reference evidence="1" key="1">
    <citation type="journal article" date="2014" name="Front. Microbiol.">
        <title>High frequency of phylogenetically diverse reductive dehalogenase-homologous genes in deep subseafloor sedimentary metagenomes.</title>
        <authorList>
            <person name="Kawai M."/>
            <person name="Futagami T."/>
            <person name="Toyoda A."/>
            <person name="Takaki Y."/>
            <person name="Nishi S."/>
            <person name="Hori S."/>
            <person name="Arai W."/>
            <person name="Tsubouchi T."/>
            <person name="Morono Y."/>
            <person name="Uchiyama I."/>
            <person name="Ito T."/>
            <person name="Fujiyama A."/>
            <person name="Inagaki F."/>
            <person name="Takami H."/>
        </authorList>
    </citation>
    <scope>NUCLEOTIDE SEQUENCE</scope>
    <source>
        <strain evidence="1">Expedition CK06-06</strain>
    </source>
</reference>
<protein>
    <submittedName>
        <fullName evidence="1">Uncharacterized protein</fullName>
    </submittedName>
</protein>
<name>X1QX06_9ZZZZ</name>
<evidence type="ECO:0000313" key="1">
    <source>
        <dbReference type="EMBL" id="GAI73077.1"/>
    </source>
</evidence>